<dbReference type="EMBL" id="AP023354">
    <property type="protein sequence ID" value="BCJ28033.1"/>
    <property type="molecule type" value="Genomic_DNA"/>
</dbReference>
<dbReference type="Gene3D" id="1.20.120.450">
    <property type="entry name" value="dinb family like domain"/>
    <property type="match status" value="1"/>
</dbReference>
<dbReference type="InterPro" id="IPR024344">
    <property type="entry name" value="MDMPI_metal-binding"/>
</dbReference>
<evidence type="ECO:0000259" key="1">
    <source>
        <dbReference type="Pfam" id="PF11716"/>
    </source>
</evidence>
<dbReference type="Pfam" id="PF11716">
    <property type="entry name" value="MDMPI_N"/>
    <property type="match status" value="1"/>
</dbReference>
<dbReference type="InterPro" id="IPR034660">
    <property type="entry name" value="DinB/YfiT-like"/>
</dbReference>
<dbReference type="RefSeq" id="WP_030446794.1">
    <property type="nucleotide sequence ID" value="NZ_AP023354.1"/>
</dbReference>
<organism evidence="2 3">
    <name type="scientific">Actinocatenispora sera</name>
    <dbReference type="NCBI Taxonomy" id="390989"/>
    <lineage>
        <taxon>Bacteria</taxon>
        <taxon>Bacillati</taxon>
        <taxon>Actinomycetota</taxon>
        <taxon>Actinomycetes</taxon>
        <taxon>Micromonosporales</taxon>
        <taxon>Micromonosporaceae</taxon>
        <taxon>Actinocatenispora</taxon>
    </lineage>
</organism>
<dbReference type="InterPro" id="IPR017520">
    <property type="entry name" value="CHP03086"/>
</dbReference>
<dbReference type="KEGG" id="aser:Asera_21410"/>
<dbReference type="InterPro" id="IPR017517">
    <property type="entry name" value="Maleyloyr_isom"/>
</dbReference>
<sequence>MSEIAQRHHKLAAEFDRRVVAVPDTAWDNASPCTGWTARDVLRHVLETSYRDMPAHVGLTVTIGSVDDDPVGSWRGARDQMQEILADPARAGLEYDGMFGRTSLQQTVAGFCLFDLLIHGWDIARATGGDETLPADEVHSTYEQAVGMGEMLRTDGVCGPAVPVPSDAPEQDRLLGLLGRDPRH</sequence>
<keyword evidence="3" id="KW-1185">Reference proteome</keyword>
<accession>A0A810KXW1</accession>
<dbReference type="NCBIfam" id="TIGR03083">
    <property type="entry name" value="maleylpyruvate isomerase family mycothiol-dependent enzyme"/>
    <property type="match status" value="1"/>
</dbReference>
<dbReference type="NCBIfam" id="TIGR03086">
    <property type="entry name" value="TIGR03086 family metal-binding protein"/>
    <property type="match status" value="1"/>
</dbReference>
<proteinExistence type="predicted"/>
<evidence type="ECO:0000313" key="3">
    <source>
        <dbReference type="Proteomes" id="UP000680750"/>
    </source>
</evidence>
<name>A0A810KXW1_9ACTN</name>
<dbReference type="OrthoDB" id="5185819at2"/>
<protein>
    <recommendedName>
        <fullName evidence="1">Mycothiol-dependent maleylpyruvate isomerase metal-binding domain-containing protein</fullName>
    </recommendedName>
</protein>
<dbReference type="GO" id="GO:0046872">
    <property type="term" value="F:metal ion binding"/>
    <property type="evidence" value="ECO:0007669"/>
    <property type="project" value="InterPro"/>
</dbReference>
<feature type="domain" description="Mycothiol-dependent maleylpyruvate isomerase metal-binding" evidence="1">
    <location>
        <begin position="10"/>
        <end position="123"/>
    </location>
</feature>
<dbReference type="AlphaFoldDB" id="A0A810KXW1"/>
<dbReference type="Proteomes" id="UP000680750">
    <property type="component" value="Chromosome"/>
</dbReference>
<dbReference type="SUPFAM" id="SSF109854">
    <property type="entry name" value="DinB/YfiT-like putative metalloenzymes"/>
    <property type="match status" value="1"/>
</dbReference>
<gene>
    <name evidence="2" type="ORF">Asera_21410</name>
</gene>
<reference evidence="2" key="1">
    <citation type="submission" date="2020-08" db="EMBL/GenBank/DDBJ databases">
        <title>Whole genome shotgun sequence of Actinocatenispora sera NBRC 101916.</title>
        <authorList>
            <person name="Komaki H."/>
            <person name="Tamura T."/>
        </authorList>
    </citation>
    <scope>NUCLEOTIDE SEQUENCE</scope>
    <source>
        <strain evidence="2">NBRC 101916</strain>
    </source>
</reference>
<evidence type="ECO:0000313" key="2">
    <source>
        <dbReference type="EMBL" id="BCJ28033.1"/>
    </source>
</evidence>